<dbReference type="PANTHER" id="PTHR46558:SF11">
    <property type="entry name" value="HTH-TYPE TRANSCRIPTIONAL REGULATOR XRE"/>
    <property type="match status" value="1"/>
</dbReference>
<dbReference type="InterPro" id="IPR001387">
    <property type="entry name" value="Cro/C1-type_HTH"/>
</dbReference>
<dbReference type="SMART" id="SM00530">
    <property type="entry name" value="HTH_XRE"/>
    <property type="match status" value="1"/>
</dbReference>
<evidence type="ECO:0000313" key="3">
    <source>
        <dbReference type="EMBL" id="PWT39907.1"/>
    </source>
</evidence>
<dbReference type="Gene3D" id="1.10.260.40">
    <property type="entry name" value="lambda repressor-like DNA-binding domains"/>
    <property type="match status" value="1"/>
</dbReference>
<dbReference type="Proteomes" id="UP000245980">
    <property type="component" value="Unassembled WGS sequence"/>
</dbReference>
<protein>
    <submittedName>
        <fullName evidence="3">XRE family transcriptional regulator</fullName>
    </submittedName>
</protein>
<evidence type="ECO:0000256" key="1">
    <source>
        <dbReference type="ARBA" id="ARBA00023125"/>
    </source>
</evidence>
<keyword evidence="1" id="KW-0238">DNA-binding</keyword>
<dbReference type="PROSITE" id="PS50943">
    <property type="entry name" value="HTH_CROC1"/>
    <property type="match status" value="1"/>
</dbReference>
<accession>A0A855XBW1</accession>
<dbReference type="CDD" id="cd00093">
    <property type="entry name" value="HTH_XRE"/>
    <property type="match status" value="1"/>
</dbReference>
<dbReference type="InterPro" id="IPR010982">
    <property type="entry name" value="Lambda_DNA-bd_dom_sf"/>
</dbReference>
<sequence>MSEFSNRLTDLREEKGWSKTYVAKSIGLKSMQTYANWEYGRTEPDFEMISKIANVFNVSTDYLLGRKELSKADQVHNATVDEALGTIMSFEGQPVTEHDKKVMKDLLESYLRNKE</sequence>
<name>A0A855XBW1_LIMRT</name>
<evidence type="ECO:0000259" key="2">
    <source>
        <dbReference type="PROSITE" id="PS50943"/>
    </source>
</evidence>
<evidence type="ECO:0000313" key="4">
    <source>
        <dbReference type="Proteomes" id="UP000245980"/>
    </source>
</evidence>
<reference evidence="3 4" key="1">
    <citation type="journal article" date="2018" name="Front. Microbiol.">
        <title>Comparative Genomics of the Herbivore Gut Symbiont Lactobacillus reuteri Reveals Genetic Diversity and Lifestyle Adaptation.</title>
        <authorList>
            <person name="Zhao J."/>
        </authorList>
    </citation>
    <scope>NUCLEOTIDE SEQUENCE [LARGE SCALE GENOMIC DNA]</scope>
    <source>
        <strain evidence="3 4">LR10</strain>
    </source>
</reference>
<dbReference type="AlphaFoldDB" id="A0A855XBW1"/>
<feature type="domain" description="HTH cro/C1-type" evidence="2">
    <location>
        <begin position="8"/>
        <end position="63"/>
    </location>
</feature>
<dbReference type="PANTHER" id="PTHR46558">
    <property type="entry name" value="TRACRIPTIONAL REGULATORY PROTEIN-RELATED-RELATED"/>
    <property type="match status" value="1"/>
</dbReference>
<dbReference type="RefSeq" id="WP_109915774.1">
    <property type="nucleotide sequence ID" value="NZ_QGHP01000094.1"/>
</dbReference>
<dbReference type="GO" id="GO:0003677">
    <property type="term" value="F:DNA binding"/>
    <property type="evidence" value="ECO:0007669"/>
    <property type="project" value="UniProtKB-KW"/>
</dbReference>
<dbReference type="EMBL" id="QGHT01000064">
    <property type="protein sequence ID" value="PWT39907.1"/>
    <property type="molecule type" value="Genomic_DNA"/>
</dbReference>
<proteinExistence type="predicted"/>
<comment type="caution">
    <text evidence="3">The sequence shown here is derived from an EMBL/GenBank/DDBJ whole genome shotgun (WGS) entry which is preliminary data.</text>
</comment>
<dbReference type="SUPFAM" id="SSF47413">
    <property type="entry name" value="lambda repressor-like DNA-binding domains"/>
    <property type="match status" value="1"/>
</dbReference>
<organism evidence="3 4">
    <name type="scientific">Limosilactobacillus reuteri</name>
    <name type="common">Lactobacillus reuteri</name>
    <dbReference type="NCBI Taxonomy" id="1598"/>
    <lineage>
        <taxon>Bacteria</taxon>
        <taxon>Bacillati</taxon>
        <taxon>Bacillota</taxon>
        <taxon>Bacilli</taxon>
        <taxon>Lactobacillales</taxon>
        <taxon>Lactobacillaceae</taxon>
        <taxon>Limosilactobacillus</taxon>
    </lineage>
</organism>
<gene>
    <name evidence="3" type="ORF">DKZ22_10000</name>
</gene>
<dbReference type="Pfam" id="PF01381">
    <property type="entry name" value="HTH_3"/>
    <property type="match status" value="1"/>
</dbReference>